<accession>A0AAD7DKQ6</accession>
<feature type="region of interest" description="Disordered" evidence="1">
    <location>
        <begin position="283"/>
        <end position="302"/>
    </location>
</feature>
<protein>
    <submittedName>
        <fullName evidence="2">Uncharacterized protein</fullName>
    </submittedName>
</protein>
<dbReference type="AlphaFoldDB" id="A0AAD7DKQ6"/>
<comment type="caution">
    <text evidence="2">The sequence shown here is derived from an EMBL/GenBank/DDBJ whole genome shotgun (WGS) entry which is preliminary data.</text>
</comment>
<proteinExistence type="predicted"/>
<dbReference type="EMBL" id="JARKIE010000045">
    <property type="protein sequence ID" value="KAJ7693563.1"/>
    <property type="molecule type" value="Genomic_DNA"/>
</dbReference>
<evidence type="ECO:0000256" key="1">
    <source>
        <dbReference type="SAM" id="MobiDB-lite"/>
    </source>
</evidence>
<gene>
    <name evidence="2" type="ORF">B0H17DRAFT_1199687</name>
</gene>
<name>A0AAD7DKQ6_MYCRO</name>
<evidence type="ECO:0000313" key="2">
    <source>
        <dbReference type="EMBL" id="KAJ7693563.1"/>
    </source>
</evidence>
<feature type="compositionally biased region" description="Polar residues" evidence="1">
    <location>
        <begin position="287"/>
        <end position="302"/>
    </location>
</feature>
<sequence length="302" mass="33900">MRSPLFHRFLPATISMYKPTGITEIIGLLGADEAWMVTDMLIFLRRLDRRPEDPSIRLHLEHSRVPSHPSRVRISPRPNPEHAALRTQVLRDINHTCARLRDGDSLILVICSHASLEKGVRIGVTPDEEGEEDSNPSFSWITCQDLEDAVGKGRAGKVLFIASTCYAGQFESDSWKLIAGSTANGLLETVTSFAPEQFRGGLLAHAIEEVASISPHVEICDPSNVRHERQPQLPHGERLTNLKFEDVEYPLSYEGRYYSWYPLFYPHALWKYGLGHYPSKTRGKLNSKASRSAPTSTQAQSV</sequence>
<dbReference type="Proteomes" id="UP001221757">
    <property type="component" value="Unassembled WGS sequence"/>
</dbReference>
<evidence type="ECO:0000313" key="3">
    <source>
        <dbReference type="Proteomes" id="UP001221757"/>
    </source>
</evidence>
<organism evidence="2 3">
    <name type="scientific">Mycena rosella</name>
    <name type="common">Pink bonnet</name>
    <name type="synonym">Agaricus rosellus</name>
    <dbReference type="NCBI Taxonomy" id="1033263"/>
    <lineage>
        <taxon>Eukaryota</taxon>
        <taxon>Fungi</taxon>
        <taxon>Dikarya</taxon>
        <taxon>Basidiomycota</taxon>
        <taxon>Agaricomycotina</taxon>
        <taxon>Agaricomycetes</taxon>
        <taxon>Agaricomycetidae</taxon>
        <taxon>Agaricales</taxon>
        <taxon>Marasmiineae</taxon>
        <taxon>Mycenaceae</taxon>
        <taxon>Mycena</taxon>
    </lineage>
</organism>
<reference evidence="2" key="1">
    <citation type="submission" date="2023-03" db="EMBL/GenBank/DDBJ databases">
        <title>Massive genome expansion in bonnet fungi (Mycena s.s.) driven by repeated elements and novel gene families across ecological guilds.</title>
        <authorList>
            <consortium name="Lawrence Berkeley National Laboratory"/>
            <person name="Harder C.B."/>
            <person name="Miyauchi S."/>
            <person name="Viragh M."/>
            <person name="Kuo A."/>
            <person name="Thoen E."/>
            <person name="Andreopoulos B."/>
            <person name="Lu D."/>
            <person name="Skrede I."/>
            <person name="Drula E."/>
            <person name="Henrissat B."/>
            <person name="Morin E."/>
            <person name="Kohler A."/>
            <person name="Barry K."/>
            <person name="LaButti K."/>
            <person name="Morin E."/>
            <person name="Salamov A."/>
            <person name="Lipzen A."/>
            <person name="Mereny Z."/>
            <person name="Hegedus B."/>
            <person name="Baldrian P."/>
            <person name="Stursova M."/>
            <person name="Weitz H."/>
            <person name="Taylor A."/>
            <person name="Grigoriev I.V."/>
            <person name="Nagy L.G."/>
            <person name="Martin F."/>
            <person name="Kauserud H."/>
        </authorList>
    </citation>
    <scope>NUCLEOTIDE SEQUENCE</scope>
    <source>
        <strain evidence="2">CBHHK067</strain>
    </source>
</reference>
<keyword evidence="3" id="KW-1185">Reference proteome</keyword>